<evidence type="ECO:0000256" key="5">
    <source>
        <dbReference type="ARBA" id="ARBA00022837"/>
    </source>
</evidence>
<dbReference type="SMART" id="SM00159">
    <property type="entry name" value="PTX"/>
    <property type="match status" value="1"/>
</dbReference>
<dbReference type="EMBL" id="JAGTTL010000002">
    <property type="protein sequence ID" value="KAK6326426.1"/>
    <property type="molecule type" value="Genomic_DNA"/>
</dbReference>
<evidence type="ECO:0000256" key="9">
    <source>
        <dbReference type="RuleBase" id="RU362112"/>
    </source>
</evidence>
<organism evidence="11 12">
    <name type="scientific">Coregonus suidteri</name>
    <dbReference type="NCBI Taxonomy" id="861788"/>
    <lineage>
        <taxon>Eukaryota</taxon>
        <taxon>Metazoa</taxon>
        <taxon>Chordata</taxon>
        <taxon>Craniata</taxon>
        <taxon>Vertebrata</taxon>
        <taxon>Euteleostomi</taxon>
        <taxon>Actinopterygii</taxon>
        <taxon>Neopterygii</taxon>
        <taxon>Teleostei</taxon>
        <taxon>Protacanthopterygii</taxon>
        <taxon>Salmoniformes</taxon>
        <taxon>Salmonidae</taxon>
        <taxon>Coregoninae</taxon>
        <taxon>Coregonus</taxon>
    </lineage>
</organism>
<dbReference type="InterPro" id="IPR013320">
    <property type="entry name" value="ConA-like_dom_sf"/>
</dbReference>
<gene>
    <name evidence="11" type="ORF">J4Q44_G00020710</name>
</gene>
<keyword evidence="4" id="KW-0732">Signal</keyword>
<dbReference type="Proteomes" id="UP001356427">
    <property type="component" value="Unassembled WGS sequence"/>
</dbReference>
<keyword evidence="3 9" id="KW-0479">Metal-binding</keyword>
<sequence length="244" mass="27652">MPDHRLPAEFSTANSTQPNAPLEDLLKRCDINPSSLETLALVNLSGKMFTFPKETNTAQVSLMTSRETFTAITVCLRFFTDLRRNHILFSLATPTKGDAFVLFKRTAAGELEQRSKHGVAIFDGQDYTLNTWHSICATWASETGLGQLWLDGKPSTRKFLQSEAIKGKTIILGQELFKFGRFFARQQSFVGMLTDVHMWDNLRSPYEIQRYTNQTNFTPGNVLSWRALNYQTSGQVLLENKQSN</sequence>
<keyword evidence="12" id="KW-1185">Reference proteome</keyword>
<evidence type="ECO:0000256" key="7">
    <source>
        <dbReference type="ARBA" id="ARBA00038102"/>
    </source>
</evidence>
<name>A0AAN8MGR3_9TELE</name>
<comment type="cofactor">
    <cofactor evidence="9">
        <name>Ca(2+)</name>
        <dbReference type="ChEBI" id="CHEBI:29108"/>
    </cofactor>
    <text evidence="9">Binds 2 calcium ions per subunit.</text>
</comment>
<evidence type="ECO:0000313" key="12">
    <source>
        <dbReference type="Proteomes" id="UP001356427"/>
    </source>
</evidence>
<dbReference type="Pfam" id="PF00354">
    <property type="entry name" value="Pentaxin"/>
    <property type="match status" value="1"/>
</dbReference>
<protein>
    <recommendedName>
        <fullName evidence="9">Pentraxin family member</fullName>
    </recommendedName>
</protein>
<evidence type="ECO:0000256" key="1">
    <source>
        <dbReference type="ARBA" id="ARBA00004613"/>
    </source>
</evidence>
<dbReference type="PRINTS" id="PR00895">
    <property type="entry name" value="PENTAXIN"/>
</dbReference>
<comment type="subcellular location">
    <subcellularLocation>
        <location evidence="1 9">Secreted</location>
    </subcellularLocation>
</comment>
<dbReference type="AlphaFoldDB" id="A0AAN8MGR3"/>
<dbReference type="PANTHER" id="PTHR45869">
    <property type="entry name" value="C-REACTIVE PROTEIN-RELATED"/>
    <property type="match status" value="1"/>
</dbReference>
<keyword evidence="5 9" id="KW-0106">Calcium</keyword>
<evidence type="ECO:0000256" key="4">
    <source>
        <dbReference type="ARBA" id="ARBA00022729"/>
    </source>
</evidence>
<proteinExistence type="inferred from homology"/>
<dbReference type="Gene3D" id="2.60.120.200">
    <property type="match status" value="1"/>
</dbReference>
<accession>A0AAN8MGR3</accession>
<dbReference type="GO" id="GO:0046872">
    <property type="term" value="F:metal ion binding"/>
    <property type="evidence" value="ECO:0007669"/>
    <property type="project" value="UniProtKB-KW"/>
</dbReference>
<keyword evidence="6" id="KW-1015">Disulfide bond</keyword>
<evidence type="ECO:0000256" key="3">
    <source>
        <dbReference type="ARBA" id="ARBA00022723"/>
    </source>
</evidence>
<evidence type="ECO:0000256" key="8">
    <source>
        <dbReference type="PROSITE-ProRule" id="PRU01172"/>
    </source>
</evidence>
<comment type="caution">
    <text evidence="11">The sequence shown here is derived from an EMBL/GenBank/DDBJ whole genome shotgun (WGS) entry which is preliminary data.</text>
</comment>
<comment type="caution">
    <text evidence="8">Lacks conserved residue(s) required for the propagation of feature annotation.</text>
</comment>
<keyword evidence="2" id="KW-0964">Secreted</keyword>
<evidence type="ECO:0000256" key="6">
    <source>
        <dbReference type="ARBA" id="ARBA00023157"/>
    </source>
</evidence>
<dbReference type="PANTHER" id="PTHR45869:SF7">
    <property type="entry name" value="C-REACTIVE PROTEIN"/>
    <property type="match status" value="1"/>
</dbReference>
<dbReference type="InterPro" id="IPR051005">
    <property type="entry name" value="Pentraxin_domain"/>
</dbReference>
<dbReference type="SUPFAM" id="SSF49899">
    <property type="entry name" value="Concanavalin A-like lectins/glucanases"/>
    <property type="match status" value="1"/>
</dbReference>
<dbReference type="GO" id="GO:0005576">
    <property type="term" value="C:extracellular region"/>
    <property type="evidence" value="ECO:0007669"/>
    <property type="project" value="UniProtKB-SubCell"/>
</dbReference>
<evidence type="ECO:0000259" key="10">
    <source>
        <dbReference type="PROSITE" id="PS51828"/>
    </source>
</evidence>
<evidence type="ECO:0000313" key="11">
    <source>
        <dbReference type="EMBL" id="KAK6326426.1"/>
    </source>
</evidence>
<comment type="subunit">
    <text evidence="9">Homopentamer. Pentaxin (or pentraxin) have a discoid arrangement of 5 non-covalently bound subunits.</text>
</comment>
<feature type="domain" description="Pentraxin (PTX)" evidence="10">
    <location>
        <begin position="45"/>
        <end position="244"/>
    </location>
</feature>
<reference evidence="11 12" key="1">
    <citation type="submission" date="2021-04" db="EMBL/GenBank/DDBJ databases">
        <authorList>
            <person name="De Guttry C."/>
            <person name="Zahm M."/>
            <person name="Klopp C."/>
            <person name="Cabau C."/>
            <person name="Louis A."/>
            <person name="Berthelot C."/>
            <person name="Parey E."/>
            <person name="Roest Crollius H."/>
            <person name="Montfort J."/>
            <person name="Robinson-Rechavi M."/>
            <person name="Bucao C."/>
            <person name="Bouchez O."/>
            <person name="Gislard M."/>
            <person name="Lluch J."/>
            <person name="Milhes M."/>
            <person name="Lampietro C."/>
            <person name="Lopez Roques C."/>
            <person name="Donnadieu C."/>
            <person name="Braasch I."/>
            <person name="Desvignes T."/>
            <person name="Postlethwait J."/>
            <person name="Bobe J."/>
            <person name="Wedekind C."/>
            <person name="Guiguen Y."/>
        </authorList>
    </citation>
    <scope>NUCLEOTIDE SEQUENCE [LARGE SCALE GENOMIC DNA]</scope>
    <source>
        <strain evidence="11">Cs_M1</strain>
        <tissue evidence="11">Blood</tissue>
    </source>
</reference>
<dbReference type="InterPro" id="IPR001759">
    <property type="entry name" value="PTX_dom"/>
</dbReference>
<evidence type="ECO:0000256" key="2">
    <source>
        <dbReference type="ARBA" id="ARBA00022525"/>
    </source>
</evidence>
<dbReference type="PROSITE" id="PS51828">
    <property type="entry name" value="PTX_2"/>
    <property type="match status" value="1"/>
</dbReference>
<comment type="similarity">
    <text evidence="7 9">Belongs to the pentraxin family.</text>
</comment>